<accession>A0A7W9MU91</accession>
<evidence type="ECO:0000313" key="1">
    <source>
        <dbReference type="EMBL" id="MBB5835982.1"/>
    </source>
</evidence>
<organism evidence="1 2">
    <name type="scientific">Kribbella italica</name>
    <dbReference type="NCBI Taxonomy" id="1540520"/>
    <lineage>
        <taxon>Bacteria</taxon>
        <taxon>Bacillati</taxon>
        <taxon>Actinomycetota</taxon>
        <taxon>Actinomycetes</taxon>
        <taxon>Propionibacteriales</taxon>
        <taxon>Kribbellaceae</taxon>
        <taxon>Kribbella</taxon>
    </lineage>
</organism>
<comment type="caution">
    <text evidence="1">The sequence shown here is derived from an EMBL/GenBank/DDBJ whole genome shotgun (WGS) entry which is preliminary data.</text>
</comment>
<dbReference type="AlphaFoldDB" id="A0A7W9MU91"/>
<dbReference type="RefSeq" id="WP_184795552.1">
    <property type="nucleotide sequence ID" value="NZ_JACHMY010000001.1"/>
</dbReference>
<gene>
    <name evidence="1" type="ORF">HDA39_002716</name>
</gene>
<keyword evidence="2" id="KW-1185">Reference proteome</keyword>
<reference evidence="1 2" key="1">
    <citation type="submission" date="2020-08" db="EMBL/GenBank/DDBJ databases">
        <title>Sequencing the genomes of 1000 actinobacteria strains.</title>
        <authorList>
            <person name="Klenk H.-P."/>
        </authorList>
    </citation>
    <scope>NUCLEOTIDE SEQUENCE [LARGE SCALE GENOMIC DNA]</scope>
    <source>
        <strain evidence="1 2">DSM 28967</strain>
    </source>
</reference>
<name>A0A7W9MU91_9ACTN</name>
<dbReference type="EMBL" id="JACHMY010000001">
    <property type="protein sequence ID" value="MBB5835982.1"/>
    <property type="molecule type" value="Genomic_DNA"/>
</dbReference>
<evidence type="ECO:0000313" key="2">
    <source>
        <dbReference type="Proteomes" id="UP000549971"/>
    </source>
</evidence>
<proteinExistence type="predicted"/>
<protein>
    <submittedName>
        <fullName evidence="1">Uncharacterized protein</fullName>
    </submittedName>
</protein>
<sequence>MEGVAGGLAEGEGVCVVLEGFVGEGVEVVGDQAPVEEDGSTAYVVGGLSLERFGLYGEAVVGGRGDDELGEVGVAELE</sequence>
<dbReference type="Proteomes" id="UP000549971">
    <property type="component" value="Unassembled WGS sequence"/>
</dbReference>